<dbReference type="Gene3D" id="3.30.160.60">
    <property type="entry name" value="Classic Zinc Finger"/>
    <property type="match status" value="2"/>
</dbReference>
<evidence type="ECO:0000256" key="6">
    <source>
        <dbReference type="ARBA" id="ARBA00023242"/>
    </source>
</evidence>
<dbReference type="InterPro" id="IPR013087">
    <property type="entry name" value="Znf_C2H2_type"/>
</dbReference>
<dbReference type="PANTHER" id="PTHR24388">
    <property type="entry name" value="ZINC FINGER PROTEIN"/>
    <property type="match status" value="1"/>
</dbReference>
<evidence type="ECO:0000256" key="1">
    <source>
        <dbReference type="ARBA" id="ARBA00004123"/>
    </source>
</evidence>
<dbReference type="AlphaFoldDB" id="A0A9W6Z1Z4"/>
<proteinExistence type="predicted"/>
<feature type="domain" description="C2H2-type" evidence="9">
    <location>
        <begin position="295"/>
        <end position="323"/>
    </location>
</feature>
<keyword evidence="11" id="KW-1185">Reference proteome</keyword>
<protein>
    <submittedName>
        <fullName evidence="10">Unnamed protein product</fullName>
    </submittedName>
</protein>
<feature type="region of interest" description="Disordered" evidence="8">
    <location>
        <begin position="33"/>
        <end position="65"/>
    </location>
</feature>
<dbReference type="SMART" id="SM00355">
    <property type="entry name" value="ZnF_C2H2"/>
    <property type="match status" value="2"/>
</dbReference>
<evidence type="ECO:0000256" key="3">
    <source>
        <dbReference type="ARBA" id="ARBA00022737"/>
    </source>
</evidence>
<reference evidence="10" key="1">
    <citation type="submission" date="2023-04" db="EMBL/GenBank/DDBJ databases">
        <title>Ambrosiozyma monospora NBRC 1965.</title>
        <authorList>
            <person name="Ichikawa N."/>
            <person name="Sato H."/>
            <person name="Tonouchi N."/>
        </authorList>
    </citation>
    <scope>NUCLEOTIDE SEQUENCE</scope>
    <source>
        <strain evidence="10">NBRC 1965</strain>
    </source>
</reference>
<evidence type="ECO:0000256" key="7">
    <source>
        <dbReference type="PROSITE-ProRule" id="PRU00042"/>
    </source>
</evidence>
<dbReference type="InterPro" id="IPR050527">
    <property type="entry name" value="Snail/Krueppel_Znf"/>
</dbReference>
<keyword evidence="3" id="KW-0677">Repeat</keyword>
<dbReference type="GO" id="GO:0000981">
    <property type="term" value="F:DNA-binding transcription factor activity, RNA polymerase II-specific"/>
    <property type="evidence" value="ECO:0007669"/>
    <property type="project" value="TreeGrafter"/>
</dbReference>
<dbReference type="GO" id="GO:0008270">
    <property type="term" value="F:zinc ion binding"/>
    <property type="evidence" value="ECO:0007669"/>
    <property type="project" value="UniProtKB-KW"/>
</dbReference>
<dbReference type="OrthoDB" id="21416at2759"/>
<dbReference type="Proteomes" id="UP001165063">
    <property type="component" value="Unassembled WGS sequence"/>
</dbReference>
<dbReference type="PROSITE" id="PS50157">
    <property type="entry name" value="ZINC_FINGER_C2H2_2"/>
    <property type="match status" value="1"/>
</dbReference>
<dbReference type="GO" id="GO:0005634">
    <property type="term" value="C:nucleus"/>
    <property type="evidence" value="ECO:0007669"/>
    <property type="project" value="UniProtKB-SubCell"/>
</dbReference>
<keyword evidence="4 7" id="KW-0863">Zinc-finger</keyword>
<dbReference type="GO" id="GO:0000978">
    <property type="term" value="F:RNA polymerase II cis-regulatory region sequence-specific DNA binding"/>
    <property type="evidence" value="ECO:0007669"/>
    <property type="project" value="TreeGrafter"/>
</dbReference>
<evidence type="ECO:0000259" key="9">
    <source>
        <dbReference type="PROSITE" id="PS50157"/>
    </source>
</evidence>
<evidence type="ECO:0000256" key="5">
    <source>
        <dbReference type="ARBA" id="ARBA00022833"/>
    </source>
</evidence>
<comment type="subcellular location">
    <subcellularLocation>
        <location evidence="1">Nucleus</location>
    </subcellularLocation>
</comment>
<keyword evidence="6" id="KW-0539">Nucleus</keyword>
<name>A0A9W6Z1Z4_AMBMO</name>
<keyword evidence="2" id="KW-0479">Metal-binding</keyword>
<dbReference type="PANTHER" id="PTHR24388:SF54">
    <property type="entry name" value="PROTEIN ESCARGOT"/>
    <property type="match status" value="1"/>
</dbReference>
<feature type="compositionally biased region" description="Basic and acidic residues" evidence="8">
    <location>
        <begin position="255"/>
        <end position="269"/>
    </location>
</feature>
<dbReference type="EMBL" id="BSXU01003591">
    <property type="protein sequence ID" value="GMG40209.1"/>
    <property type="molecule type" value="Genomic_DNA"/>
</dbReference>
<feature type="compositionally biased region" description="Low complexity" evidence="8">
    <location>
        <begin position="270"/>
        <end position="288"/>
    </location>
</feature>
<evidence type="ECO:0000313" key="10">
    <source>
        <dbReference type="EMBL" id="GMG40209.1"/>
    </source>
</evidence>
<dbReference type="PROSITE" id="PS00028">
    <property type="entry name" value="ZINC_FINGER_C2H2_1"/>
    <property type="match status" value="1"/>
</dbReference>
<accession>A0A9W6Z1Z4</accession>
<gene>
    <name evidence="10" type="ORF">Amon01_000598300</name>
</gene>
<evidence type="ECO:0000256" key="4">
    <source>
        <dbReference type="ARBA" id="ARBA00022771"/>
    </source>
</evidence>
<feature type="compositionally biased region" description="Basic residues" evidence="8">
    <location>
        <begin position="44"/>
        <end position="59"/>
    </location>
</feature>
<comment type="caution">
    <text evidence="10">The sequence shown here is derived from an EMBL/GenBank/DDBJ whole genome shotgun (WGS) entry which is preliminary data.</text>
</comment>
<organism evidence="10 11">
    <name type="scientific">Ambrosiozyma monospora</name>
    <name type="common">Yeast</name>
    <name type="synonym">Endomycopsis monosporus</name>
    <dbReference type="NCBI Taxonomy" id="43982"/>
    <lineage>
        <taxon>Eukaryota</taxon>
        <taxon>Fungi</taxon>
        <taxon>Dikarya</taxon>
        <taxon>Ascomycota</taxon>
        <taxon>Saccharomycotina</taxon>
        <taxon>Pichiomycetes</taxon>
        <taxon>Pichiales</taxon>
        <taxon>Pichiaceae</taxon>
        <taxon>Ambrosiozyma</taxon>
    </lineage>
</organism>
<evidence type="ECO:0000256" key="8">
    <source>
        <dbReference type="SAM" id="MobiDB-lite"/>
    </source>
</evidence>
<feature type="region of interest" description="Disordered" evidence="8">
    <location>
        <begin position="250"/>
        <end position="288"/>
    </location>
</feature>
<dbReference type="InterPro" id="IPR036236">
    <property type="entry name" value="Znf_C2H2_sf"/>
</dbReference>
<sequence>MSLYIHNLNMDDFFKNMDVADVFKDSLAYNTSSNMSKTNETHQPHKSHRKHHSHQHHHHDQISREPDVFSTIPSISLPPNQSIYADNRSHFGNTYSTSIQSSANYLFPLSYSTAGASSSSTDNWNHNFGSYSAAEVSTNHILPTQNLFDDNLFNQYSSSGHQNDSASITPGAYTNPNVLTVTSPAHKNYSMNDILAPPSLPVSPSGSDYSTGLSDSDFLMSTTTSSPNLSPVELTPEYCYTKQIHHRRSSCASNKRTESERFSTKERTSRSPSFSSSSSSSFKPSTSPRSQKKVFVCNICNKQMTRNETLKNHISSVHNKLKPFKCDEPGCEAKLYATQNDLRRHKRENHSKETKRYYPCYGVDETTGRVWGCGKTFSRGYQLSNHWKGVRSQKNCGIPLNFDYVPKVAIRKLNE</sequence>
<keyword evidence="5" id="KW-0862">Zinc</keyword>
<dbReference type="SUPFAM" id="SSF57667">
    <property type="entry name" value="beta-beta-alpha zinc fingers"/>
    <property type="match status" value="1"/>
</dbReference>
<evidence type="ECO:0000256" key="2">
    <source>
        <dbReference type="ARBA" id="ARBA00022723"/>
    </source>
</evidence>
<evidence type="ECO:0000313" key="11">
    <source>
        <dbReference type="Proteomes" id="UP001165063"/>
    </source>
</evidence>